<protein>
    <submittedName>
        <fullName evidence="5">Transketolase</fullName>
    </submittedName>
</protein>
<dbReference type="Gene3D" id="3.40.50.970">
    <property type="match status" value="1"/>
</dbReference>
<evidence type="ECO:0000259" key="4">
    <source>
        <dbReference type="Pfam" id="PF00456"/>
    </source>
</evidence>
<dbReference type="SUPFAM" id="SSF52518">
    <property type="entry name" value="Thiamin diphosphate-binding fold (THDP-binding)"/>
    <property type="match status" value="1"/>
</dbReference>
<comment type="cofactor">
    <cofactor evidence="1">
        <name>thiamine diphosphate</name>
        <dbReference type="ChEBI" id="CHEBI:58937"/>
    </cofactor>
</comment>
<evidence type="ECO:0000256" key="3">
    <source>
        <dbReference type="ARBA" id="ARBA00023052"/>
    </source>
</evidence>
<organism evidence="5 6">
    <name type="scientific">Paenibacillus piri</name>
    <dbReference type="NCBI Taxonomy" id="2547395"/>
    <lineage>
        <taxon>Bacteria</taxon>
        <taxon>Bacillati</taxon>
        <taxon>Bacillota</taxon>
        <taxon>Bacilli</taxon>
        <taxon>Bacillales</taxon>
        <taxon>Paenibacillaceae</taxon>
        <taxon>Paenibacillus</taxon>
    </lineage>
</organism>
<evidence type="ECO:0000256" key="2">
    <source>
        <dbReference type="ARBA" id="ARBA00007131"/>
    </source>
</evidence>
<reference evidence="5 6" key="1">
    <citation type="submission" date="2019-03" db="EMBL/GenBank/DDBJ databases">
        <title>This is whole genome sequence of Paenibacillus sp MS74 strain.</title>
        <authorList>
            <person name="Trinh H.N."/>
        </authorList>
    </citation>
    <scope>NUCLEOTIDE SEQUENCE [LARGE SCALE GENOMIC DNA]</scope>
    <source>
        <strain evidence="5 6">MS74</strain>
    </source>
</reference>
<dbReference type="PANTHER" id="PTHR47514:SF1">
    <property type="entry name" value="TRANSKETOLASE N-TERMINAL SECTION-RELATED"/>
    <property type="match status" value="1"/>
</dbReference>
<evidence type="ECO:0000313" key="5">
    <source>
        <dbReference type="EMBL" id="TDF98667.1"/>
    </source>
</evidence>
<dbReference type="EMBL" id="SMRT01000003">
    <property type="protein sequence ID" value="TDF98667.1"/>
    <property type="molecule type" value="Genomic_DNA"/>
</dbReference>
<name>A0A4R5KUQ0_9BACL</name>
<dbReference type="RefSeq" id="WP_133226937.1">
    <property type="nucleotide sequence ID" value="NZ_SMRT01000003.1"/>
</dbReference>
<dbReference type="AlphaFoldDB" id="A0A4R5KUQ0"/>
<evidence type="ECO:0000313" key="6">
    <source>
        <dbReference type="Proteomes" id="UP000295636"/>
    </source>
</evidence>
<evidence type="ECO:0000256" key="1">
    <source>
        <dbReference type="ARBA" id="ARBA00001964"/>
    </source>
</evidence>
<dbReference type="PANTHER" id="PTHR47514">
    <property type="entry name" value="TRANSKETOLASE N-TERMINAL SECTION-RELATED"/>
    <property type="match status" value="1"/>
</dbReference>
<dbReference type="Pfam" id="PF00456">
    <property type="entry name" value="Transketolase_N"/>
    <property type="match status" value="1"/>
</dbReference>
<comment type="similarity">
    <text evidence="2">Belongs to the transketolase family.</text>
</comment>
<dbReference type="InterPro" id="IPR029061">
    <property type="entry name" value="THDP-binding"/>
</dbReference>
<dbReference type="InterPro" id="IPR005474">
    <property type="entry name" value="Transketolase_N"/>
</dbReference>
<dbReference type="CDD" id="cd02012">
    <property type="entry name" value="TPP_TK"/>
    <property type="match status" value="1"/>
</dbReference>
<comment type="caution">
    <text evidence="5">The sequence shown here is derived from an EMBL/GenBank/DDBJ whole genome shotgun (WGS) entry which is preliminary data.</text>
</comment>
<proteinExistence type="inferred from homology"/>
<feature type="domain" description="Transketolase N-terminal" evidence="4">
    <location>
        <begin position="11"/>
        <end position="252"/>
    </location>
</feature>
<keyword evidence="6" id="KW-1185">Reference proteome</keyword>
<accession>A0A4R5KUQ0</accession>
<sequence>MDTIALKAKAVQIRMDLLNMIHRAKTGHTGGSLSNTDILTALYYKVMKIDPTNPKLPNRDRFIASKGHSVESLWCILADLGFFPKEELQTFSQFGTRLIGHPNNKVPGIEMNTGALGHGLAIAVGMALASKRGGAGYRVFCLMGDGEQAEGSVWEAAMAGAHYKLDNLVGIVDRNRLQISGSTEDVMGLDPLDKKWESFGWNVVSVDGNDIAALVQVFEEAPTVKGKPTLIMANTVKGKGVSFAENVPHWHHHVPNDGELELALKELSARLKSFQEGEVR</sequence>
<dbReference type="Proteomes" id="UP000295636">
    <property type="component" value="Unassembled WGS sequence"/>
</dbReference>
<gene>
    <name evidence="5" type="ORF">E1757_09015</name>
</gene>
<keyword evidence="3" id="KW-0786">Thiamine pyrophosphate</keyword>
<dbReference type="OrthoDB" id="8732661at2"/>